<feature type="region of interest" description="Disordered" evidence="1">
    <location>
        <begin position="22"/>
        <end position="81"/>
    </location>
</feature>
<dbReference type="Proteomes" id="UP000276834">
    <property type="component" value="Unassembled WGS sequence"/>
</dbReference>
<dbReference type="AlphaFoldDB" id="A0A3L8Q2Q2"/>
<feature type="non-terminal residue" evidence="2">
    <location>
        <position position="221"/>
    </location>
</feature>
<feature type="compositionally biased region" description="Gly residues" evidence="1">
    <location>
        <begin position="68"/>
        <end position="81"/>
    </location>
</feature>
<gene>
    <name evidence="2" type="ORF">DV515_00020018</name>
</gene>
<sequence length="221" mass="23538">SSPKPSSMWPLKVASAGSAPCWTLLGPLPESPSPNCVPRTPRAPSRASTSTWPRSDHTAATGDPPRDGNGGSGTPKRGWGGLGGPRLIWGALGGSRRASGFFWGIPGDLGVPGDSKGVPEALVGVSEHPKVFWGGSQGNLRRVPRDIWVFKGGGPRVFWGFSRLPGWVLGLFGVSRWVFGVSRWVFAVFLQFPGGFLGFPGWTFEVFGDFQVGFGVSVWVF</sequence>
<organism evidence="2 3">
    <name type="scientific">Chloebia gouldiae</name>
    <name type="common">Gouldian finch</name>
    <name type="synonym">Erythrura gouldiae</name>
    <dbReference type="NCBI Taxonomy" id="44316"/>
    <lineage>
        <taxon>Eukaryota</taxon>
        <taxon>Metazoa</taxon>
        <taxon>Chordata</taxon>
        <taxon>Craniata</taxon>
        <taxon>Vertebrata</taxon>
        <taxon>Euteleostomi</taxon>
        <taxon>Archelosauria</taxon>
        <taxon>Archosauria</taxon>
        <taxon>Dinosauria</taxon>
        <taxon>Saurischia</taxon>
        <taxon>Theropoda</taxon>
        <taxon>Coelurosauria</taxon>
        <taxon>Aves</taxon>
        <taxon>Neognathae</taxon>
        <taxon>Neoaves</taxon>
        <taxon>Telluraves</taxon>
        <taxon>Australaves</taxon>
        <taxon>Passeriformes</taxon>
        <taxon>Passeroidea</taxon>
        <taxon>Passeridae</taxon>
        <taxon>Chloebia</taxon>
    </lineage>
</organism>
<evidence type="ECO:0000313" key="2">
    <source>
        <dbReference type="EMBL" id="RLV61806.1"/>
    </source>
</evidence>
<keyword evidence="3" id="KW-1185">Reference proteome</keyword>
<name>A0A3L8Q2Q2_CHLGU</name>
<feature type="non-terminal residue" evidence="2">
    <location>
        <position position="1"/>
    </location>
</feature>
<evidence type="ECO:0000313" key="3">
    <source>
        <dbReference type="Proteomes" id="UP000276834"/>
    </source>
</evidence>
<reference evidence="2 3" key="1">
    <citation type="journal article" date="2018" name="Proc. R. Soc. B">
        <title>A non-coding region near Follistatin controls head colour polymorphism in the Gouldian finch.</title>
        <authorList>
            <person name="Toomey M.B."/>
            <person name="Marques C.I."/>
            <person name="Andrade P."/>
            <person name="Araujo P.M."/>
            <person name="Sabatino S."/>
            <person name="Gazda M.A."/>
            <person name="Afonso S."/>
            <person name="Lopes R.J."/>
            <person name="Corbo J.C."/>
            <person name="Carneiro M."/>
        </authorList>
    </citation>
    <scope>NUCLEOTIDE SEQUENCE [LARGE SCALE GENOMIC DNA]</scope>
    <source>
        <strain evidence="2">Red01</strain>
        <tissue evidence="2">Muscle</tissue>
    </source>
</reference>
<evidence type="ECO:0000256" key="1">
    <source>
        <dbReference type="SAM" id="MobiDB-lite"/>
    </source>
</evidence>
<comment type="caution">
    <text evidence="2">The sequence shown here is derived from an EMBL/GenBank/DDBJ whole genome shotgun (WGS) entry which is preliminary data.</text>
</comment>
<dbReference type="EMBL" id="QUSF01017136">
    <property type="protein sequence ID" value="RLV61806.1"/>
    <property type="molecule type" value="Genomic_DNA"/>
</dbReference>
<protein>
    <submittedName>
        <fullName evidence="2">Uncharacterized protein</fullName>
    </submittedName>
</protein>
<accession>A0A3L8Q2Q2</accession>
<proteinExistence type="predicted"/>